<evidence type="ECO:0000313" key="1">
    <source>
        <dbReference type="EMBL" id="QHB21783.1"/>
    </source>
</evidence>
<sequence length="113" mass="13105">MLSTTYERDAYTRNARNYNVIAEDMHKLRSQLYDVCQQAVGTDHELCARIKNSMDDRRAYDSYYFYYTPQQQQRNLMTKVYKNLNDQTKAPVIPSSAAAALVIDGTSSKNNIY</sequence>
<dbReference type="Proteomes" id="UP000830275">
    <property type="component" value="Segment"/>
</dbReference>
<evidence type="ECO:0000313" key="2">
    <source>
        <dbReference type="Proteomes" id="UP000830275"/>
    </source>
</evidence>
<organism evidence="1 2">
    <name type="scientific">Artaxa digramma nucleopolyhedrovirus</name>
    <dbReference type="NCBI Taxonomy" id="3070910"/>
    <lineage>
        <taxon>Viruses</taxon>
        <taxon>Viruses incertae sedis</taxon>
        <taxon>Naldaviricetes</taxon>
        <taxon>Lefavirales</taxon>
        <taxon>Baculoviridae</taxon>
        <taxon>Alphabaculovirus</taxon>
        <taxon>Alphabaculovirus ardigrammae</taxon>
    </lineage>
</organism>
<reference evidence="1 2" key="1">
    <citation type="journal article" date="2019" name="Viruses">
        <title>Genome Analysis of a Novel Clade II.b Alphabaculovirus Obtained from Artaxa digramma.</title>
        <authorList>
            <person name="Li J."/>
            <person name="Duan X."/>
            <person name="Wang Q."/>
            <person name="Zhang L."/>
            <person name="Deng F."/>
            <person name="Wang H."/>
            <person name="Hu Z."/>
            <person name="Wang M."/>
            <person name="Wang J."/>
        </authorList>
    </citation>
    <scope>NUCLEOTIDE SEQUENCE [LARGE SCALE GENOMIC DNA]</scope>
    <source>
        <strain evidence="1 2">424</strain>
    </source>
</reference>
<dbReference type="EMBL" id="MN233792">
    <property type="protein sequence ID" value="QHB21783.1"/>
    <property type="molecule type" value="Genomic_DNA"/>
</dbReference>
<accession>A0AAE6R7M8</accession>
<gene>
    <name evidence="1" type="primary">orf124</name>
    <name evidence="1" type="ORF">Eudi_ORF124</name>
</gene>
<protein>
    <submittedName>
        <fullName evidence="1">Orf124</fullName>
    </submittedName>
</protein>
<proteinExistence type="predicted"/>
<name>A0AAE6R7M8_9ABAC</name>
<keyword evidence="2" id="KW-1185">Reference proteome</keyword>